<gene>
    <name evidence="5" type="ORF">RhiirA1_341822</name>
    <name evidence="4" type="ORF">RhiirA5_288546</name>
</gene>
<comment type="subcellular location">
    <subcellularLocation>
        <location evidence="1">Nucleus</location>
    </subcellularLocation>
</comment>
<evidence type="ECO:0000313" key="7">
    <source>
        <dbReference type="Proteomes" id="UP000232722"/>
    </source>
</evidence>
<dbReference type="PANTHER" id="PTHR12638">
    <property type="entry name" value="PROTEIN MAGO NASHI HOMOLOG"/>
    <property type="match status" value="1"/>
</dbReference>
<proteinExistence type="inferred from homology"/>
<comment type="similarity">
    <text evidence="2">Belongs to the mago nashi family.</text>
</comment>
<protein>
    <submittedName>
        <fullName evidence="5">Uncharacterized protein</fullName>
    </submittedName>
</protein>
<dbReference type="EMBL" id="LLXJ01000366">
    <property type="protein sequence ID" value="PKC10637.1"/>
    <property type="molecule type" value="Genomic_DNA"/>
</dbReference>
<dbReference type="VEuPathDB" id="FungiDB:RhiirA1_341822"/>
<keyword evidence="3" id="KW-0539">Nucleus</keyword>
<evidence type="ECO:0000313" key="5">
    <source>
        <dbReference type="EMBL" id="PKC67901.1"/>
    </source>
</evidence>
<reference evidence="4 7" key="2">
    <citation type="submission" date="2017-09" db="EMBL/GenBank/DDBJ databases">
        <title>Extensive intraspecific genome diversity in a model arbuscular mycorrhizal fungus.</title>
        <authorList>
            <person name="Chen E.C."/>
            <person name="Morin E."/>
            <person name="Beaudet D."/>
            <person name="Noel J."/>
            <person name="Ndikumana S."/>
            <person name="Charron P."/>
            <person name="St-Onge C."/>
            <person name="Giorgi J."/>
            <person name="Grigoriev I.V."/>
            <person name="Roux C."/>
            <person name="Martin F.M."/>
            <person name="Corradi N."/>
        </authorList>
    </citation>
    <scope>NUCLEOTIDE SEQUENCE [LARGE SCALE GENOMIC DNA]</scope>
    <source>
        <strain evidence="4 7">A5</strain>
    </source>
</reference>
<feature type="non-terminal residue" evidence="5">
    <location>
        <position position="1"/>
    </location>
</feature>
<evidence type="ECO:0000313" key="6">
    <source>
        <dbReference type="Proteomes" id="UP000232688"/>
    </source>
</evidence>
<dbReference type="SUPFAM" id="SSF89817">
    <property type="entry name" value="Mago nashi protein"/>
    <property type="match status" value="1"/>
</dbReference>
<dbReference type="GO" id="GO:0008380">
    <property type="term" value="P:RNA splicing"/>
    <property type="evidence" value="ECO:0007669"/>
    <property type="project" value="InterPro"/>
</dbReference>
<evidence type="ECO:0000256" key="3">
    <source>
        <dbReference type="ARBA" id="ARBA00023242"/>
    </source>
</evidence>
<dbReference type="Proteomes" id="UP000232722">
    <property type="component" value="Unassembled WGS sequence"/>
</dbReference>
<dbReference type="Pfam" id="PF02792">
    <property type="entry name" value="Mago_nashi"/>
    <property type="match status" value="1"/>
</dbReference>
<evidence type="ECO:0000313" key="4">
    <source>
        <dbReference type="EMBL" id="PKC10637.1"/>
    </source>
</evidence>
<name>A0A2N0RX67_9GLOM</name>
<dbReference type="EMBL" id="LLXH01000364">
    <property type="protein sequence ID" value="PKC67901.1"/>
    <property type="molecule type" value="Genomic_DNA"/>
</dbReference>
<evidence type="ECO:0000256" key="1">
    <source>
        <dbReference type="ARBA" id="ARBA00004123"/>
    </source>
</evidence>
<sequence length="125" mass="15589">FYIYYYTNHMERYSYKFFEFESDCNSNYRNNSIYKSINNKRIERNYSRNPLIMKELKKIIQKSKIIKKMIKNGQKRMLLNNKNLRLDNEYILFETAKIEFFVNVQESNNSEDYLIFRQFRQKLQN</sequence>
<dbReference type="AlphaFoldDB" id="A0A2N0RX67"/>
<evidence type="ECO:0000256" key="2">
    <source>
        <dbReference type="ARBA" id="ARBA00009270"/>
    </source>
</evidence>
<reference evidence="5 6" key="3">
    <citation type="submission" date="2017-10" db="EMBL/GenBank/DDBJ databases">
        <title>Extensive intraspecific genome diversity in a model arbuscular mycorrhizal fungus.</title>
        <authorList>
            <person name="Chen E.C.H."/>
            <person name="Morin E."/>
            <person name="Baudet D."/>
            <person name="Noel J."/>
            <person name="Ndikumana S."/>
            <person name="Charron P."/>
            <person name="St-Onge C."/>
            <person name="Giorgi J."/>
            <person name="Grigoriev I.V."/>
            <person name="Roux C."/>
            <person name="Martin F.M."/>
            <person name="Corradi N."/>
        </authorList>
    </citation>
    <scope>NUCLEOTIDE SEQUENCE [LARGE SCALE GENOMIC DNA]</scope>
    <source>
        <strain evidence="5 6">A1</strain>
    </source>
</reference>
<dbReference type="PANTHER" id="PTHR12638:SF0">
    <property type="entry name" value="MAGO HOMOLOG, EXON JUNCTION COMPLEX SUBUNIT-RELATED"/>
    <property type="match status" value="1"/>
</dbReference>
<dbReference type="InterPro" id="IPR036605">
    <property type="entry name" value="Mago_nashi_sf"/>
</dbReference>
<reference evidence="4 7" key="1">
    <citation type="submission" date="2016-04" db="EMBL/GenBank/DDBJ databases">
        <title>Genome analyses suggest a sexual origin of heterokaryosis in a supposedly ancient asexual fungus.</title>
        <authorList>
            <person name="Ropars J."/>
            <person name="Sedzielewska K."/>
            <person name="Noel J."/>
            <person name="Charron P."/>
            <person name="Farinelli L."/>
            <person name="Marton T."/>
            <person name="Kruger M."/>
            <person name="Pelin A."/>
            <person name="Brachmann A."/>
            <person name="Corradi N."/>
        </authorList>
    </citation>
    <scope>NUCLEOTIDE SEQUENCE [LARGE SCALE GENOMIC DNA]</scope>
    <source>
        <strain evidence="4 7">A5</strain>
    </source>
</reference>
<reference evidence="5 6" key="4">
    <citation type="submission" date="2017-10" db="EMBL/GenBank/DDBJ databases">
        <title>Genome analyses suggest a sexual origin of heterokaryosis in a supposedly ancient asexual fungus.</title>
        <authorList>
            <person name="Corradi N."/>
            <person name="Sedzielewska K."/>
            <person name="Noel J."/>
            <person name="Charron P."/>
            <person name="Farinelli L."/>
            <person name="Marton T."/>
            <person name="Kruger M."/>
            <person name="Pelin A."/>
            <person name="Brachmann A."/>
            <person name="Corradi N."/>
        </authorList>
    </citation>
    <scope>NUCLEOTIDE SEQUENCE [LARGE SCALE GENOMIC DNA]</scope>
    <source>
        <strain evidence="5 6">A1</strain>
    </source>
</reference>
<dbReference type="GO" id="GO:0035145">
    <property type="term" value="C:exon-exon junction complex"/>
    <property type="evidence" value="ECO:0007669"/>
    <property type="project" value="InterPro"/>
</dbReference>
<organism evidence="5 6">
    <name type="scientific">Rhizophagus irregularis</name>
    <dbReference type="NCBI Taxonomy" id="588596"/>
    <lineage>
        <taxon>Eukaryota</taxon>
        <taxon>Fungi</taxon>
        <taxon>Fungi incertae sedis</taxon>
        <taxon>Mucoromycota</taxon>
        <taxon>Glomeromycotina</taxon>
        <taxon>Glomeromycetes</taxon>
        <taxon>Glomerales</taxon>
        <taxon>Glomeraceae</taxon>
        <taxon>Rhizophagus</taxon>
    </lineage>
</organism>
<accession>A0A2N0RX67</accession>
<dbReference type="Gene3D" id="3.30.1560.10">
    <property type="entry name" value="Mago nashi"/>
    <property type="match status" value="1"/>
</dbReference>
<dbReference type="InterPro" id="IPR004023">
    <property type="entry name" value="Mago_nashi"/>
</dbReference>
<dbReference type="Proteomes" id="UP000232688">
    <property type="component" value="Unassembled WGS sequence"/>
</dbReference>
<comment type="caution">
    <text evidence="5">The sequence shown here is derived from an EMBL/GenBank/DDBJ whole genome shotgun (WGS) entry which is preliminary data.</text>
</comment>